<gene>
    <name evidence="4" type="ORF">I6J42_23660</name>
</gene>
<dbReference type="Gene3D" id="1.10.150.130">
    <property type="match status" value="1"/>
</dbReference>
<dbReference type="SUPFAM" id="SSF56349">
    <property type="entry name" value="DNA breaking-rejoining enzymes"/>
    <property type="match status" value="1"/>
</dbReference>
<reference evidence="4 5" key="1">
    <citation type="submission" date="2021-02" db="EMBL/GenBank/DDBJ databases">
        <title>FDA dAtabase for Regulatory Grade micrObial Sequences (FDA-ARGOS): Supporting development and validation of Infectious Disease Dx tests.</title>
        <authorList>
            <person name="Sproer C."/>
            <person name="Gronow S."/>
            <person name="Severitt S."/>
            <person name="Schroder I."/>
            <person name="Tallon L."/>
            <person name="Sadzewicz L."/>
            <person name="Zhao X."/>
            <person name="Boylan J."/>
            <person name="Ott S."/>
            <person name="Bowen H."/>
            <person name="Vavikolanu K."/>
            <person name="Mehta A."/>
            <person name="Aluvathingal J."/>
            <person name="Nadendla S."/>
            <person name="Lowell S."/>
            <person name="Myers T."/>
            <person name="Yan Y."/>
            <person name="Sichtig H."/>
        </authorList>
    </citation>
    <scope>NUCLEOTIDE SEQUENCE [LARGE SCALE GENOMIC DNA]</scope>
    <source>
        <strain evidence="4 5">FDAARGOS_1212</strain>
    </source>
</reference>
<sequence length="484" mass="54889">MDLFFVSRARVQQRLSLFDGVGSEAVRRLDFRALPDGLPVIVDEGLRPVEPACTWFRHLAYMGRDPEGTLRPYAYIVLRLLEFLAERGRELGTATESDLVAYRRSRIELQGRPVGGATWDREASVINTLFVWLVEQGFRLVSPLRMGNRNPLSSGTSRDMDIRHLSLDQYRFFRDVGLGGQRLDGSVDRSFRGWAPHRNRAAADLALTSGMRLQEWSTVLLSELAVGMRRAGEPVEFTLQACAKYKKRRTAYVPPDALSSVDTFVLLERPEIVAPMARVLERRYRDLLVVSEIDYARGRLSGRWQGRVREFAWSAMTPKLRRLAVHEGPDGLEPLAVFVGHGSLLLSSSSWDRIRHLAWDRMTAVRDNPAAPMLPAKRWRFHDLRHTFALRLLAFLMRRAMQREGVTRGGGAVADHIAFNPLLIVSRRLGHSSPAVTYEYLRYLEEPMHYVDAAFAEWSAADGDTYADIALRSMGMEAEHAAAR</sequence>
<evidence type="ECO:0000256" key="2">
    <source>
        <dbReference type="ARBA" id="ARBA00023172"/>
    </source>
</evidence>
<dbReference type="GO" id="GO:0003677">
    <property type="term" value="F:DNA binding"/>
    <property type="evidence" value="ECO:0007669"/>
    <property type="project" value="UniProtKB-KW"/>
</dbReference>
<name>A0ABD7CZL1_9ACTN</name>
<evidence type="ECO:0000256" key="1">
    <source>
        <dbReference type="ARBA" id="ARBA00023125"/>
    </source>
</evidence>
<organism evidence="4 5">
    <name type="scientific">Streptomyces californicus</name>
    <dbReference type="NCBI Taxonomy" id="67351"/>
    <lineage>
        <taxon>Bacteria</taxon>
        <taxon>Bacillati</taxon>
        <taxon>Actinomycetota</taxon>
        <taxon>Actinomycetes</taxon>
        <taxon>Kitasatosporales</taxon>
        <taxon>Streptomycetaceae</taxon>
        <taxon>Streptomyces</taxon>
    </lineage>
</organism>
<dbReference type="Pfam" id="PF02899">
    <property type="entry name" value="Phage_int_SAM_1"/>
    <property type="match status" value="1"/>
</dbReference>
<dbReference type="InterPro" id="IPR011010">
    <property type="entry name" value="DNA_brk_join_enz"/>
</dbReference>
<protein>
    <recommendedName>
        <fullName evidence="3">Integrase SAM-like N-terminal domain-containing protein</fullName>
    </recommendedName>
</protein>
<dbReference type="InterPro" id="IPR004107">
    <property type="entry name" value="Integrase_SAM-like_N"/>
</dbReference>
<dbReference type="InterPro" id="IPR013762">
    <property type="entry name" value="Integrase-like_cat_sf"/>
</dbReference>
<dbReference type="GO" id="GO:0006310">
    <property type="term" value="P:DNA recombination"/>
    <property type="evidence" value="ECO:0007669"/>
    <property type="project" value="UniProtKB-KW"/>
</dbReference>
<dbReference type="Proteomes" id="UP000623926">
    <property type="component" value="Chromosome"/>
</dbReference>
<keyword evidence="1" id="KW-0238">DNA-binding</keyword>
<dbReference type="EMBL" id="CP070245">
    <property type="protein sequence ID" value="QRV36707.1"/>
    <property type="molecule type" value="Genomic_DNA"/>
</dbReference>
<dbReference type="Gene3D" id="1.10.443.10">
    <property type="entry name" value="Intergrase catalytic core"/>
    <property type="match status" value="1"/>
</dbReference>
<evidence type="ECO:0000259" key="3">
    <source>
        <dbReference type="Pfam" id="PF02899"/>
    </source>
</evidence>
<feature type="domain" description="Integrase SAM-like N-terminal" evidence="3">
    <location>
        <begin position="57"/>
        <end position="137"/>
    </location>
</feature>
<dbReference type="AlphaFoldDB" id="A0ABD7CZL1"/>
<evidence type="ECO:0000313" key="5">
    <source>
        <dbReference type="Proteomes" id="UP000623926"/>
    </source>
</evidence>
<dbReference type="RefSeq" id="WP_205030064.1">
    <property type="nucleotide sequence ID" value="NZ_CP070245.1"/>
</dbReference>
<evidence type="ECO:0000313" key="4">
    <source>
        <dbReference type="EMBL" id="QRV36707.1"/>
    </source>
</evidence>
<keyword evidence="2" id="KW-0233">DNA recombination</keyword>
<proteinExistence type="predicted"/>
<accession>A0ABD7CZL1</accession>
<dbReference type="InterPro" id="IPR010998">
    <property type="entry name" value="Integrase_recombinase_N"/>
</dbReference>